<feature type="compositionally biased region" description="Low complexity" evidence="1">
    <location>
        <begin position="116"/>
        <end position="130"/>
    </location>
</feature>
<feature type="compositionally biased region" description="Pro residues" evidence="1">
    <location>
        <begin position="235"/>
        <end position="262"/>
    </location>
</feature>
<protein>
    <submittedName>
        <fullName evidence="2">Uncharacterized protein</fullName>
    </submittedName>
</protein>
<sequence>MPVCGDESWIVALDIPLHLKSVDLFVAIGNFCGVFVDLDWDSWFLPFVRIGIKKTTAIPDVIPLRFDGLEFPIQIVSPAATPLGLPCNTIINAGINSHARVSGTLSSHPVDYPSVGASSSPISSPSLPSRPNKPRAHPNRIWVRKAGPIWLPPHSSPLIEPILSLPSSIHVPPVRAHTPFPSLILDFAPSPSRSLPSLCLHLGPDLIILSNFALAGRLLFSPALGATPSPLSLSTPPPPSLPSPPSSPSSPPLSFSPPLTPDSPDPYRDLFEDLTHFDDPNPLALVPFQPINDAYLKDWGADLDLHSIIAAGLTLRRLLNFSSEVSSEQVEDQFEELAFSFKSKKRRATRSKLQMEIHGLGPVNLVLNEPRRKRGPSCSNRCGFTSFLSQ</sequence>
<evidence type="ECO:0000313" key="2">
    <source>
        <dbReference type="EMBL" id="CAL1370941.1"/>
    </source>
</evidence>
<dbReference type="Proteomes" id="UP001497516">
    <property type="component" value="Chromosome 2"/>
</dbReference>
<proteinExistence type="predicted"/>
<evidence type="ECO:0000313" key="3">
    <source>
        <dbReference type="Proteomes" id="UP001497516"/>
    </source>
</evidence>
<dbReference type="AlphaFoldDB" id="A0AAV2DAQ3"/>
<gene>
    <name evidence="2" type="ORF">LTRI10_LOCUS13033</name>
</gene>
<feature type="region of interest" description="Disordered" evidence="1">
    <location>
        <begin position="229"/>
        <end position="262"/>
    </location>
</feature>
<dbReference type="EMBL" id="OZ034815">
    <property type="protein sequence ID" value="CAL1370941.1"/>
    <property type="molecule type" value="Genomic_DNA"/>
</dbReference>
<organism evidence="2 3">
    <name type="scientific">Linum trigynum</name>
    <dbReference type="NCBI Taxonomy" id="586398"/>
    <lineage>
        <taxon>Eukaryota</taxon>
        <taxon>Viridiplantae</taxon>
        <taxon>Streptophyta</taxon>
        <taxon>Embryophyta</taxon>
        <taxon>Tracheophyta</taxon>
        <taxon>Spermatophyta</taxon>
        <taxon>Magnoliopsida</taxon>
        <taxon>eudicotyledons</taxon>
        <taxon>Gunneridae</taxon>
        <taxon>Pentapetalae</taxon>
        <taxon>rosids</taxon>
        <taxon>fabids</taxon>
        <taxon>Malpighiales</taxon>
        <taxon>Linaceae</taxon>
        <taxon>Linum</taxon>
    </lineage>
</organism>
<evidence type="ECO:0000256" key="1">
    <source>
        <dbReference type="SAM" id="MobiDB-lite"/>
    </source>
</evidence>
<feature type="region of interest" description="Disordered" evidence="1">
    <location>
        <begin position="116"/>
        <end position="136"/>
    </location>
</feature>
<keyword evidence="3" id="KW-1185">Reference proteome</keyword>
<reference evidence="2 3" key="1">
    <citation type="submission" date="2024-04" db="EMBL/GenBank/DDBJ databases">
        <authorList>
            <person name="Fracassetti M."/>
        </authorList>
    </citation>
    <scope>NUCLEOTIDE SEQUENCE [LARGE SCALE GENOMIC DNA]</scope>
</reference>
<accession>A0AAV2DAQ3</accession>
<name>A0AAV2DAQ3_9ROSI</name>